<accession>A0A1I5EFJ2</accession>
<feature type="transmembrane region" description="Helical" evidence="1">
    <location>
        <begin position="21"/>
        <end position="48"/>
    </location>
</feature>
<evidence type="ECO:0000313" key="3">
    <source>
        <dbReference type="Proteomes" id="UP000181899"/>
    </source>
</evidence>
<organism evidence="2 3">
    <name type="scientific">Proteiniclasticum ruminis</name>
    <dbReference type="NCBI Taxonomy" id="398199"/>
    <lineage>
        <taxon>Bacteria</taxon>
        <taxon>Bacillati</taxon>
        <taxon>Bacillota</taxon>
        <taxon>Clostridia</taxon>
        <taxon>Eubacteriales</taxon>
        <taxon>Clostridiaceae</taxon>
        <taxon>Proteiniclasticum</taxon>
    </lineage>
</organism>
<feature type="transmembrane region" description="Helical" evidence="1">
    <location>
        <begin position="60"/>
        <end position="84"/>
    </location>
</feature>
<keyword evidence="1" id="KW-0472">Membrane</keyword>
<dbReference type="Pfam" id="PF14110">
    <property type="entry name" value="DUF4282"/>
    <property type="match status" value="1"/>
</dbReference>
<dbReference type="AlphaFoldDB" id="A0A1I5EFJ2"/>
<evidence type="ECO:0008006" key="4">
    <source>
        <dbReference type="Google" id="ProtNLM"/>
    </source>
</evidence>
<dbReference type="RefSeq" id="WP_207646207.1">
    <property type="nucleotide sequence ID" value="NZ_FOVK01000016.1"/>
</dbReference>
<proteinExistence type="predicted"/>
<dbReference type="Proteomes" id="UP000181899">
    <property type="component" value="Unassembled WGS sequence"/>
</dbReference>
<dbReference type="EMBL" id="FOVK01000016">
    <property type="protein sequence ID" value="SFO10093.1"/>
    <property type="molecule type" value="Genomic_DNA"/>
</dbReference>
<dbReference type="InterPro" id="IPR025557">
    <property type="entry name" value="DUF4282"/>
</dbReference>
<reference evidence="2 3" key="1">
    <citation type="submission" date="2016-10" db="EMBL/GenBank/DDBJ databases">
        <authorList>
            <person name="de Groot N.N."/>
        </authorList>
    </citation>
    <scope>NUCLEOTIDE SEQUENCE [LARGE SCALE GENOMIC DNA]</scope>
    <source>
        <strain evidence="2 3">ML2</strain>
    </source>
</reference>
<evidence type="ECO:0000313" key="2">
    <source>
        <dbReference type="EMBL" id="SFO10093.1"/>
    </source>
</evidence>
<protein>
    <recommendedName>
        <fullName evidence="4">DUF4282 domain-containing protein</fullName>
    </recommendedName>
</protein>
<gene>
    <name evidence="2" type="ORF">SAMN04488695_1169</name>
</gene>
<evidence type="ECO:0000256" key="1">
    <source>
        <dbReference type="SAM" id="Phobius"/>
    </source>
</evidence>
<keyword evidence="1" id="KW-0812">Transmembrane</keyword>
<dbReference type="STRING" id="398199.SAMN05421804_10924"/>
<keyword evidence="1" id="KW-1133">Transmembrane helix</keyword>
<dbReference type="eggNOG" id="ENOG5032UH1">
    <property type="taxonomic scope" value="Bacteria"/>
</dbReference>
<keyword evidence="3" id="KW-1185">Reference proteome</keyword>
<sequence length="96" mass="10772">MYDERRRNQSFLSRMLNFDTMITPTIIKIIYVIVTGIGMLFGVTVFLMGLSGGGSGFETLGGLLIIVASPFVNRIWCEGMIVIFKIHENLNKIANR</sequence>
<name>A0A1I5EFJ2_9CLOT</name>